<dbReference type="OrthoDB" id="5150140at2759"/>
<dbReference type="AlphaFoldDB" id="A0A1B8GRL2"/>
<protein>
    <submittedName>
        <fullName evidence="1">Uncharacterized protein</fullName>
    </submittedName>
</protein>
<dbReference type="Proteomes" id="UP000091956">
    <property type="component" value="Unassembled WGS sequence"/>
</dbReference>
<evidence type="ECO:0000313" key="2">
    <source>
        <dbReference type="Proteomes" id="UP000091956"/>
    </source>
</evidence>
<proteinExistence type="predicted"/>
<evidence type="ECO:0000313" key="1">
    <source>
        <dbReference type="EMBL" id="OBT98467.1"/>
    </source>
</evidence>
<sequence>MGPLYAIQKIFPEVNWPLEISPDRSFLVEAGTHLSNLVFSTIYGCGPDNDGVNFEAIFDHLVPSGVNNPEVLQINIVDPEEKESNDRYLKIVINLEEHRGTFIAVPRCCQVRVGSTERARVNDLP</sequence>
<organism evidence="1 2">
    <name type="scientific">Pseudogymnoascus verrucosus</name>
    <dbReference type="NCBI Taxonomy" id="342668"/>
    <lineage>
        <taxon>Eukaryota</taxon>
        <taxon>Fungi</taxon>
        <taxon>Dikarya</taxon>
        <taxon>Ascomycota</taxon>
        <taxon>Pezizomycotina</taxon>
        <taxon>Leotiomycetes</taxon>
        <taxon>Thelebolales</taxon>
        <taxon>Thelebolaceae</taxon>
        <taxon>Pseudogymnoascus</taxon>
    </lineage>
</organism>
<reference evidence="2" key="2">
    <citation type="journal article" date="2018" name="Nat. Commun.">
        <title>Extreme sensitivity to ultraviolet light in the fungal pathogen causing white-nose syndrome of bats.</title>
        <authorList>
            <person name="Palmer J.M."/>
            <person name="Drees K.P."/>
            <person name="Foster J.T."/>
            <person name="Lindner D.L."/>
        </authorList>
    </citation>
    <scope>NUCLEOTIDE SEQUENCE [LARGE SCALE GENOMIC DNA]</scope>
    <source>
        <strain evidence="2">UAMH 10579</strain>
    </source>
</reference>
<keyword evidence="2" id="KW-1185">Reference proteome</keyword>
<name>A0A1B8GRL2_9PEZI</name>
<gene>
    <name evidence="1" type="ORF">VE01_03579</name>
</gene>
<dbReference type="GeneID" id="28836965"/>
<dbReference type="RefSeq" id="XP_018132200.1">
    <property type="nucleotide sequence ID" value="XM_018273066.1"/>
</dbReference>
<reference evidence="1 2" key="1">
    <citation type="submission" date="2016-03" db="EMBL/GenBank/DDBJ databases">
        <title>Comparative genomics of Pseudogymnoascus destructans, the fungus causing white-nose syndrome of bats.</title>
        <authorList>
            <person name="Palmer J.M."/>
            <person name="Drees K.P."/>
            <person name="Foster J.T."/>
            <person name="Lindner D.L."/>
        </authorList>
    </citation>
    <scope>NUCLEOTIDE SEQUENCE [LARGE SCALE GENOMIC DNA]</scope>
    <source>
        <strain evidence="1 2">UAMH 10579</strain>
    </source>
</reference>
<dbReference type="EMBL" id="KV460216">
    <property type="protein sequence ID" value="OBT98467.1"/>
    <property type="molecule type" value="Genomic_DNA"/>
</dbReference>
<accession>A0A1B8GRL2</accession>
<dbReference type="STRING" id="342668.A0A1B8GRL2"/>